<dbReference type="AlphaFoldDB" id="G0UAB9"/>
<keyword evidence="1" id="KW-0472">Membrane</keyword>
<dbReference type="VEuPathDB" id="TriTrypDB:TvY486_1102370"/>
<protein>
    <submittedName>
        <fullName evidence="2">Trypanosoma vivax</fullName>
    </submittedName>
</protein>
<organism evidence="2">
    <name type="scientific">Trypanosoma vivax (strain Y486)</name>
    <dbReference type="NCBI Taxonomy" id="1055687"/>
    <lineage>
        <taxon>Eukaryota</taxon>
        <taxon>Discoba</taxon>
        <taxon>Euglenozoa</taxon>
        <taxon>Kinetoplastea</taxon>
        <taxon>Metakinetoplastina</taxon>
        <taxon>Trypanosomatida</taxon>
        <taxon>Trypanosomatidae</taxon>
        <taxon>Trypanosoma</taxon>
        <taxon>Duttonella</taxon>
    </lineage>
</organism>
<evidence type="ECO:0000313" key="2">
    <source>
        <dbReference type="EMBL" id="CCC52752.1"/>
    </source>
</evidence>
<accession>G0UAB9</accession>
<feature type="transmembrane region" description="Helical" evidence="1">
    <location>
        <begin position="107"/>
        <end position="129"/>
    </location>
</feature>
<proteinExistence type="predicted"/>
<reference evidence="2" key="1">
    <citation type="journal article" date="2012" name="Proc. Natl. Acad. Sci. U.S.A.">
        <title>Antigenic diversity is generated by distinct evolutionary mechanisms in African trypanosome species.</title>
        <authorList>
            <person name="Jackson A.P."/>
            <person name="Berry A."/>
            <person name="Aslett M."/>
            <person name="Allison H.C."/>
            <person name="Burton P."/>
            <person name="Vavrova-Anderson J."/>
            <person name="Brown R."/>
            <person name="Browne H."/>
            <person name="Corton N."/>
            <person name="Hauser H."/>
            <person name="Gamble J."/>
            <person name="Gilderthorp R."/>
            <person name="Marcello L."/>
            <person name="McQuillan J."/>
            <person name="Otto T.D."/>
            <person name="Quail M.A."/>
            <person name="Sanders M.J."/>
            <person name="van Tonder A."/>
            <person name="Ginger M.L."/>
            <person name="Field M.C."/>
            <person name="Barry J.D."/>
            <person name="Hertz-Fowler C."/>
            <person name="Berriman M."/>
        </authorList>
    </citation>
    <scope>NUCLEOTIDE SEQUENCE</scope>
    <source>
        <strain evidence="2">Y486</strain>
    </source>
</reference>
<sequence length="133" mass="15487">MEVRRSFPSFPFPPLCLCICASCCRCRCHCHPLQRLKTHAYPHRCCFRCYLQQQESFEDVCGGGGVAAFKCRKKQERCMQHLGHKLQRISPYFTVQRRRATLGRSHIVMLKPFIIVTAIIRLSFFLSFVCSLL</sequence>
<keyword evidence="1" id="KW-1133">Transmembrane helix</keyword>
<name>G0UAB9_TRYVY</name>
<gene>
    <name evidence="2" type="ORF">TVY486_1102370</name>
</gene>
<keyword evidence="1" id="KW-0812">Transmembrane</keyword>
<dbReference type="EMBL" id="HE573027">
    <property type="protein sequence ID" value="CCC52752.1"/>
    <property type="molecule type" value="Genomic_DNA"/>
</dbReference>
<evidence type="ECO:0000256" key="1">
    <source>
        <dbReference type="SAM" id="Phobius"/>
    </source>
</evidence>